<dbReference type="Proteomes" id="UP000326354">
    <property type="component" value="Chromosome"/>
</dbReference>
<dbReference type="PANTHER" id="PTHR43318:SF1">
    <property type="entry name" value="POLYSACCHARIDE BIOSYNTHESIS PROTEIN EPSC-RELATED"/>
    <property type="match status" value="1"/>
</dbReference>
<dbReference type="SUPFAM" id="SSF51735">
    <property type="entry name" value="NAD(P)-binding Rossmann-fold domains"/>
    <property type="match status" value="2"/>
</dbReference>
<dbReference type="InterPro" id="IPR003869">
    <property type="entry name" value="Polysac_CapD-like"/>
</dbReference>
<feature type="transmembrane region" description="Helical" evidence="2">
    <location>
        <begin position="7"/>
        <end position="24"/>
    </location>
</feature>
<dbReference type="Gene3D" id="3.40.50.720">
    <property type="entry name" value="NAD(P)-binding Rossmann-like Domain"/>
    <property type="match status" value="2"/>
</dbReference>
<evidence type="ECO:0000313" key="4">
    <source>
        <dbReference type="EMBL" id="BBM81684.1"/>
    </source>
</evidence>
<dbReference type="EMBL" id="AP019860">
    <property type="protein sequence ID" value="BBM81684.1"/>
    <property type="molecule type" value="Genomic_DNA"/>
</dbReference>
<feature type="transmembrane region" description="Helical" evidence="2">
    <location>
        <begin position="118"/>
        <end position="135"/>
    </location>
</feature>
<evidence type="ECO:0000256" key="2">
    <source>
        <dbReference type="SAM" id="Phobius"/>
    </source>
</evidence>
<protein>
    <submittedName>
        <fullName evidence="4">Polysaccharide biosynthesis protein CapD</fullName>
    </submittedName>
</protein>
<dbReference type="OrthoDB" id="9803111at2"/>
<evidence type="ECO:0000259" key="3">
    <source>
        <dbReference type="Pfam" id="PF02719"/>
    </source>
</evidence>
<dbReference type="Pfam" id="PF02719">
    <property type="entry name" value="Polysacc_synt_2"/>
    <property type="match status" value="1"/>
</dbReference>
<evidence type="ECO:0000313" key="5">
    <source>
        <dbReference type="Proteomes" id="UP000326354"/>
    </source>
</evidence>
<keyword evidence="2" id="KW-1133">Transmembrane helix</keyword>
<dbReference type="InterPro" id="IPR036291">
    <property type="entry name" value="NAD(P)-bd_dom_sf"/>
</dbReference>
<keyword evidence="5" id="KW-1185">Reference proteome</keyword>
<dbReference type="AlphaFoldDB" id="A0A5S9IHD2"/>
<comment type="similarity">
    <text evidence="1">Belongs to the polysaccharide synthase family.</text>
</comment>
<reference evidence="4 5" key="1">
    <citation type="submission" date="2019-08" db="EMBL/GenBank/DDBJ databases">
        <title>Complete genome sequence of Candidatus Uab amorphum.</title>
        <authorList>
            <person name="Shiratori T."/>
            <person name="Suzuki S."/>
            <person name="Kakizawa Y."/>
            <person name="Ishida K."/>
        </authorList>
    </citation>
    <scope>NUCLEOTIDE SEQUENCE [LARGE SCALE GENOMIC DNA]</scope>
    <source>
        <strain evidence="4 5">SRT547</strain>
    </source>
</reference>
<organism evidence="4 5">
    <name type="scientific">Uabimicrobium amorphum</name>
    <dbReference type="NCBI Taxonomy" id="2596890"/>
    <lineage>
        <taxon>Bacteria</taxon>
        <taxon>Pseudomonadati</taxon>
        <taxon>Planctomycetota</taxon>
        <taxon>Candidatus Uabimicrobiia</taxon>
        <taxon>Candidatus Uabimicrobiales</taxon>
        <taxon>Candidatus Uabimicrobiaceae</taxon>
        <taxon>Candidatus Uabimicrobium</taxon>
    </lineage>
</organism>
<feature type="transmembrane region" description="Helical" evidence="2">
    <location>
        <begin position="36"/>
        <end position="61"/>
    </location>
</feature>
<dbReference type="PANTHER" id="PTHR43318">
    <property type="entry name" value="UDP-N-ACETYLGLUCOSAMINE 4,6-DEHYDRATASE"/>
    <property type="match status" value="1"/>
</dbReference>
<dbReference type="KEGG" id="uam:UABAM_00023"/>
<keyword evidence="2" id="KW-0472">Membrane</keyword>
<keyword evidence="2" id="KW-0812">Transmembrane</keyword>
<dbReference type="Pfam" id="PF13727">
    <property type="entry name" value="CoA_binding_3"/>
    <property type="match status" value="1"/>
</dbReference>
<evidence type="ECO:0000256" key="1">
    <source>
        <dbReference type="ARBA" id="ARBA00007430"/>
    </source>
</evidence>
<feature type="domain" description="Polysaccharide biosynthesis protein CapD-like" evidence="3">
    <location>
        <begin position="291"/>
        <end position="572"/>
    </location>
</feature>
<dbReference type="InterPro" id="IPR051203">
    <property type="entry name" value="Polysaccharide_Synthase-Rel"/>
</dbReference>
<name>A0A5S9IHD2_UABAM</name>
<sequence length="613" mass="69245">MRNRHFFFFDILLLLATPFLALVLRLETFHLHETLFFVPLMVYTLCAVIVYLCSFYITGVYSRYWAEASIHEFLSSCIVIVMCSLVLIAITFASRIYFTQSTMYPFVYLKNLPLSVPFIHSILTLLAFLSVRFSLRSAQHVHAYKAASNGGRKTLLIGSCNIARTVMKNTLKTNHVYGFLDDNPKKRGMKIEGKPILGSIDSIASVVEKYHIEEVIICLPDLTGMVTQKIVTAVKKYKIEVKVVANAYKIVASNDFPAYEIRKINVEDLLQREAIVFDMAKVQEQIQGNTVLVTGAGGSIGSELCQQLLSLNPQKVILLGHGENSIFKIHKKLQKQTSVELIPVIADIRFPHKMVNILQQYSPNIVFHTAAHKHVPLMEDNPGEAIDNNILGSYNLLQACVQSDVEKFVLISTDKAVNPKSIMGATKRIAEFFVHWTARKYDRAYVCVRFGNILNSRGSVIQTFEQQITEGGPITVTHPDMERYFMTIPEAAQLVLQAFSLGKSGDIFILDMGNPIKILDLAKNLLALHGIGEDEIAINFVGIRKGEKLYEQLNYEKELCDKTTYPKILHVNNTTSPFTEAEEVIAKLKQLRDENQKESIVNFFRELIPEIEI</sequence>
<dbReference type="RefSeq" id="WP_151965957.1">
    <property type="nucleotide sequence ID" value="NZ_AP019860.1"/>
</dbReference>
<proteinExistence type="inferred from homology"/>
<accession>A0A5S9IHD2</accession>
<dbReference type="CDD" id="cd05237">
    <property type="entry name" value="UDP_invert_4-6DH_SDR_e"/>
    <property type="match status" value="1"/>
</dbReference>
<gene>
    <name evidence="4" type="ORF">UABAM_00023</name>
</gene>
<feature type="transmembrane region" description="Helical" evidence="2">
    <location>
        <begin position="73"/>
        <end position="98"/>
    </location>
</feature>